<dbReference type="Gene3D" id="3.30.420.10">
    <property type="entry name" value="Ribonuclease H-like superfamily/Ribonuclease H"/>
    <property type="match status" value="1"/>
</dbReference>
<comment type="caution">
    <text evidence="2">The sequence shown here is derived from an EMBL/GenBank/DDBJ whole genome shotgun (WGS) entry which is preliminary data.</text>
</comment>
<dbReference type="InterPro" id="IPR038717">
    <property type="entry name" value="Tc1-like_DDE_dom"/>
</dbReference>
<reference evidence="2 3" key="1">
    <citation type="journal article" date="2013" name="Genome Announc.">
        <title>Draft Genome Sequence of Holospora undulata Strain HU1, a Micronucleus-Specific Symbiont of the Ciliate Paramecium caudatum.</title>
        <authorList>
            <person name="Dohra H."/>
            <person name="Suzuki H."/>
            <person name="Suzuki T."/>
            <person name="Tanaka K."/>
            <person name="Fujishima M."/>
        </authorList>
    </citation>
    <scope>NUCLEOTIDE SEQUENCE [LARGE SCALE GENOMIC DNA]</scope>
    <source>
        <strain evidence="2 3">HU1</strain>
    </source>
</reference>
<evidence type="ECO:0000313" key="3">
    <source>
        <dbReference type="Proteomes" id="UP000026922"/>
    </source>
</evidence>
<gene>
    <name evidence="2" type="ORF">K737_300935</name>
</gene>
<proteinExistence type="predicted"/>
<evidence type="ECO:0000313" key="2">
    <source>
        <dbReference type="EMBL" id="ETZ04641.1"/>
    </source>
</evidence>
<accession>A0A061JFW0</accession>
<evidence type="ECO:0000259" key="1">
    <source>
        <dbReference type="Pfam" id="PF13358"/>
    </source>
</evidence>
<name>A0A061JFW0_9PROT</name>
<dbReference type="GO" id="GO:0003676">
    <property type="term" value="F:nucleic acid binding"/>
    <property type="evidence" value="ECO:0007669"/>
    <property type="project" value="InterPro"/>
</dbReference>
<keyword evidence="3" id="KW-1185">Reference proteome</keyword>
<dbReference type="AlphaFoldDB" id="A0A061JFW0"/>
<protein>
    <recommendedName>
        <fullName evidence="1">Tc1-like transposase DDE domain-containing protein</fullName>
    </recommendedName>
</protein>
<dbReference type="InterPro" id="IPR036397">
    <property type="entry name" value="RNaseH_sf"/>
</dbReference>
<organism evidence="2 3">
    <name type="scientific">Holospora undulata HU1</name>
    <dbReference type="NCBI Taxonomy" id="1321371"/>
    <lineage>
        <taxon>Bacteria</taxon>
        <taxon>Pseudomonadati</taxon>
        <taxon>Pseudomonadota</taxon>
        <taxon>Alphaproteobacteria</taxon>
        <taxon>Holosporales</taxon>
        <taxon>Holosporaceae</taxon>
        <taxon>Holospora</taxon>
    </lineage>
</organism>
<feature type="domain" description="Tc1-like transposase DDE" evidence="1">
    <location>
        <begin position="68"/>
        <end position="112"/>
    </location>
</feature>
<sequence length="113" mass="12615">MKVVLLMICQERMDTLMASDVMALMTGGGTNPIGALIGKAIIVIGLISGLQRGVHLGCSRFYYQTFQKKTLMLYNATFHKGKAMQKMLEDAGHSLLYFPPYSLDLNPIEKKWT</sequence>
<dbReference type="EMBL" id="ARPM03000164">
    <property type="protein sequence ID" value="ETZ04641.1"/>
    <property type="molecule type" value="Genomic_DNA"/>
</dbReference>
<dbReference type="Pfam" id="PF13358">
    <property type="entry name" value="DDE_3"/>
    <property type="match status" value="1"/>
</dbReference>
<dbReference type="Proteomes" id="UP000026922">
    <property type="component" value="Unassembled WGS sequence"/>
</dbReference>
<dbReference type="RefSeq" id="WP_024161479.1">
    <property type="nucleotide sequence ID" value="NZ_ARPM03000164.1"/>
</dbReference>